<dbReference type="EMBL" id="CP025791">
    <property type="protein sequence ID" value="AUP79095.1"/>
    <property type="molecule type" value="Genomic_DNA"/>
</dbReference>
<sequence length="166" mass="19605">MNYKETTMIPNSLFVLIPNLKSSCIIVLLIIIRQTLGWYDSKTKKRKVRDWISYKQFNKKTGLSIKTISESIKILVELDIIKATDFYGNELRTTDSRKGKMRIYYQCLLVDSQKNTEPYVKKYSDLRKKLPTTKLTPTKLTQQKKVYKRLTDTERLAEILKLKKYP</sequence>
<name>A0A2K9PPX7_9FLAO</name>
<dbReference type="Gene3D" id="1.10.10.10">
    <property type="entry name" value="Winged helix-like DNA-binding domain superfamily/Winged helix DNA-binding domain"/>
    <property type="match status" value="1"/>
</dbReference>
<feature type="transmembrane region" description="Helical" evidence="1">
    <location>
        <begin position="20"/>
        <end position="39"/>
    </location>
</feature>
<dbReference type="KEGG" id="fek:C1H87_10435"/>
<dbReference type="InterPro" id="IPR036388">
    <property type="entry name" value="WH-like_DNA-bd_sf"/>
</dbReference>
<protein>
    <recommendedName>
        <fullName evidence="4">Bacteriophage lambda Replication protein O N-terminal domain-containing protein</fullName>
    </recommendedName>
</protein>
<proteinExistence type="predicted"/>
<evidence type="ECO:0000313" key="3">
    <source>
        <dbReference type="Proteomes" id="UP000235826"/>
    </source>
</evidence>
<keyword evidence="1" id="KW-1133">Transmembrane helix</keyword>
<keyword evidence="3" id="KW-1185">Reference proteome</keyword>
<dbReference type="AlphaFoldDB" id="A0A2K9PPX7"/>
<organism evidence="2 3">
    <name type="scientific">Flavivirga eckloniae</name>
    <dbReference type="NCBI Taxonomy" id="1803846"/>
    <lineage>
        <taxon>Bacteria</taxon>
        <taxon>Pseudomonadati</taxon>
        <taxon>Bacteroidota</taxon>
        <taxon>Flavobacteriia</taxon>
        <taxon>Flavobacteriales</taxon>
        <taxon>Flavobacteriaceae</taxon>
        <taxon>Flavivirga</taxon>
    </lineage>
</organism>
<evidence type="ECO:0000256" key="1">
    <source>
        <dbReference type="SAM" id="Phobius"/>
    </source>
</evidence>
<dbReference type="OrthoDB" id="1438878at2"/>
<dbReference type="RefSeq" id="WP_102755750.1">
    <property type="nucleotide sequence ID" value="NZ_CP025791.1"/>
</dbReference>
<reference evidence="2 3" key="1">
    <citation type="submission" date="2018-01" db="EMBL/GenBank/DDBJ databases">
        <title>Complete genome sequence of Flavivirga eckloniae ECD14 isolated from seaweed Ecklonia cava.</title>
        <authorList>
            <person name="Lee J.H."/>
            <person name="Baik K.S."/>
            <person name="Seong C.N."/>
        </authorList>
    </citation>
    <scope>NUCLEOTIDE SEQUENCE [LARGE SCALE GENOMIC DNA]</scope>
    <source>
        <strain evidence="2 3">ECD14</strain>
    </source>
</reference>
<evidence type="ECO:0008006" key="4">
    <source>
        <dbReference type="Google" id="ProtNLM"/>
    </source>
</evidence>
<evidence type="ECO:0000313" key="2">
    <source>
        <dbReference type="EMBL" id="AUP79095.1"/>
    </source>
</evidence>
<gene>
    <name evidence="2" type="ORF">C1H87_10435</name>
</gene>
<keyword evidence="1" id="KW-0812">Transmembrane</keyword>
<accession>A0A2K9PPX7</accession>
<keyword evidence="1" id="KW-0472">Membrane</keyword>
<dbReference type="Proteomes" id="UP000235826">
    <property type="component" value="Chromosome"/>
</dbReference>